<evidence type="ECO:0000256" key="6">
    <source>
        <dbReference type="PROSITE-ProRule" id="PRU00339"/>
    </source>
</evidence>
<feature type="domain" description="PPIase FKBP-type" evidence="8">
    <location>
        <begin position="46"/>
        <end position="133"/>
    </location>
</feature>
<evidence type="ECO:0000259" key="8">
    <source>
        <dbReference type="PROSITE" id="PS50059"/>
    </source>
</evidence>
<dbReference type="InterPro" id="IPR019734">
    <property type="entry name" value="TPR_rpt"/>
</dbReference>
<evidence type="ECO:0000313" key="10">
    <source>
        <dbReference type="Proteomes" id="UP001250662"/>
    </source>
</evidence>
<dbReference type="PANTHER" id="PTHR43811:SF19">
    <property type="entry name" value="39 KDA FK506-BINDING NUCLEAR PROTEIN"/>
    <property type="match status" value="1"/>
</dbReference>
<dbReference type="GO" id="GO:0003755">
    <property type="term" value="F:peptidyl-prolyl cis-trans isomerase activity"/>
    <property type="evidence" value="ECO:0007669"/>
    <property type="project" value="UniProtKB-EC"/>
</dbReference>
<dbReference type="InterPro" id="IPR011990">
    <property type="entry name" value="TPR-like_helical_dom_sf"/>
</dbReference>
<dbReference type="Gene3D" id="3.10.50.40">
    <property type="match status" value="1"/>
</dbReference>
<evidence type="ECO:0000313" key="9">
    <source>
        <dbReference type="EMBL" id="MDT0621496.1"/>
    </source>
</evidence>
<accession>A0ABU3BH53</accession>
<dbReference type="RefSeq" id="WP_311387566.1">
    <property type="nucleotide sequence ID" value="NZ_JAVRHU010000002.1"/>
</dbReference>
<keyword evidence="4 5" id="KW-0413">Isomerase</keyword>
<dbReference type="EC" id="5.2.1.8" evidence="7"/>
<dbReference type="InterPro" id="IPR046357">
    <property type="entry name" value="PPIase_dom_sf"/>
</dbReference>
<feature type="repeat" description="TPR" evidence="6">
    <location>
        <begin position="213"/>
        <end position="246"/>
    </location>
</feature>
<comment type="catalytic activity">
    <reaction evidence="1 5 7">
        <text>[protein]-peptidylproline (omega=180) = [protein]-peptidylproline (omega=0)</text>
        <dbReference type="Rhea" id="RHEA:16237"/>
        <dbReference type="Rhea" id="RHEA-COMP:10747"/>
        <dbReference type="Rhea" id="RHEA-COMP:10748"/>
        <dbReference type="ChEBI" id="CHEBI:83833"/>
        <dbReference type="ChEBI" id="CHEBI:83834"/>
        <dbReference type="EC" id="5.2.1.8"/>
    </reaction>
</comment>
<organism evidence="9 10">
    <name type="scientific">Croceitalea vernalis</name>
    <dbReference type="NCBI Taxonomy" id="3075599"/>
    <lineage>
        <taxon>Bacteria</taxon>
        <taxon>Pseudomonadati</taxon>
        <taxon>Bacteroidota</taxon>
        <taxon>Flavobacteriia</taxon>
        <taxon>Flavobacteriales</taxon>
        <taxon>Flavobacteriaceae</taxon>
        <taxon>Croceitalea</taxon>
    </lineage>
</organism>
<keyword evidence="10" id="KW-1185">Reference proteome</keyword>
<dbReference type="PROSITE" id="PS50005">
    <property type="entry name" value="TPR"/>
    <property type="match status" value="1"/>
</dbReference>
<evidence type="ECO:0000256" key="7">
    <source>
        <dbReference type="RuleBase" id="RU003915"/>
    </source>
</evidence>
<reference evidence="9 10" key="1">
    <citation type="submission" date="2023-09" db="EMBL/GenBank/DDBJ databases">
        <authorList>
            <person name="Rey-Velasco X."/>
        </authorList>
    </citation>
    <scope>NUCLEOTIDE SEQUENCE [LARGE SCALE GENOMIC DNA]</scope>
    <source>
        <strain evidence="9 10">P007</strain>
    </source>
</reference>
<dbReference type="SMART" id="SM00028">
    <property type="entry name" value="TPR"/>
    <property type="match status" value="1"/>
</dbReference>
<gene>
    <name evidence="9" type="ORF">RM520_07660</name>
</gene>
<proteinExistence type="inferred from homology"/>
<evidence type="ECO:0000256" key="2">
    <source>
        <dbReference type="ARBA" id="ARBA00006577"/>
    </source>
</evidence>
<sequence length="259" mass="29541">MKKYLTLLILVSSQVLFSQTKDTITTKSGLKYFLTQEGNGKAIDSGSIAIQHYTVWLSNGEKLDSSRDVNEPFAYEYPSDNLIKGTNEALSILKIGDRGIFIMPYYLAYGEKGDSYIPPKEILTFDIEVLDTKDNSLEKELNKTLYQNYKQDSILKFQKTINRFNELKKDGFNDIWVNQYALNGIGYGLLGKGFIEEAKEIFILNTLEYPNSSNAYDSLGEVYMKLGNTELAILNYRKSLELNPENKNAVKMLEELNHN</sequence>
<dbReference type="PROSITE" id="PS50059">
    <property type="entry name" value="FKBP_PPIASE"/>
    <property type="match status" value="1"/>
</dbReference>
<dbReference type="Pfam" id="PF00254">
    <property type="entry name" value="FKBP_C"/>
    <property type="match status" value="1"/>
</dbReference>
<name>A0ABU3BH53_9FLAO</name>
<dbReference type="Pfam" id="PF00515">
    <property type="entry name" value="TPR_1"/>
    <property type="match status" value="1"/>
</dbReference>
<protein>
    <recommendedName>
        <fullName evidence="7">Peptidyl-prolyl cis-trans isomerase</fullName>
        <ecNumber evidence="7">5.2.1.8</ecNumber>
    </recommendedName>
</protein>
<keyword evidence="3 5" id="KW-0697">Rotamase</keyword>
<keyword evidence="6" id="KW-0802">TPR repeat</keyword>
<evidence type="ECO:0000256" key="5">
    <source>
        <dbReference type="PROSITE-ProRule" id="PRU00277"/>
    </source>
</evidence>
<comment type="caution">
    <text evidence="9">The sequence shown here is derived from an EMBL/GenBank/DDBJ whole genome shotgun (WGS) entry which is preliminary data.</text>
</comment>
<comment type="similarity">
    <text evidence="2 7">Belongs to the FKBP-type PPIase family.</text>
</comment>
<dbReference type="PROSITE" id="PS50293">
    <property type="entry name" value="TPR_REGION"/>
    <property type="match status" value="1"/>
</dbReference>
<dbReference type="Proteomes" id="UP001250662">
    <property type="component" value="Unassembled WGS sequence"/>
</dbReference>
<dbReference type="SUPFAM" id="SSF54534">
    <property type="entry name" value="FKBP-like"/>
    <property type="match status" value="1"/>
</dbReference>
<dbReference type="Gene3D" id="1.25.40.10">
    <property type="entry name" value="Tetratricopeptide repeat domain"/>
    <property type="match status" value="1"/>
</dbReference>
<dbReference type="EMBL" id="JAVRHU010000002">
    <property type="protein sequence ID" value="MDT0621496.1"/>
    <property type="molecule type" value="Genomic_DNA"/>
</dbReference>
<evidence type="ECO:0000256" key="4">
    <source>
        <dbReference type="ARBA" id="ARBA00023235"/>
    </source>
</evidence>
<evidence type="ECO:0000256" key="1">
    <source>
        <dbReference type="ARBA" id="ARBA00000971"/>
    </source>
</evidence>
<evidence type="ECO:0000256" key="3">
    <source>
        <dbReference type="ARBA" id="ARBA00023110"/>
    </source>
</evidence>
<dbReference type="SUPFAM" id="SSF48452">
    <property type="entry name" value="TPR-like"/>
    <property type="match status" value="1"/>
</dbReference>
<dbReference type="PANTHER" id="PTHR43811">
    <property type="entry name" value="FKBP-TYPE PEPTIDYL-PROLYL CIS-TRANS ISOMERASE FKPA"/>
    <property type="match status" value="1"/>
</dbReference>
<dbReference type="InterPro" id="IPR001179">
    <property type="entry name" value="PPIase_FKBP_dom"/>
</dbReference>